<name>A0AA88QCL5_9ASTE</name>
<proteinExistence type="predicted"/>
<dbReference type="InterPro" id="IPR013761">
    <property type="entry name" value="SAM/pointed_sf"/>
</dbReference>
<evidence type="ECO:0000313" key="2">
    <source>
        <dbReference type="EMBL" id="KAK2965562.1"/>
    </source>
</evidence>
<reference evidence="2" key="1">
    <citation type="submission" date="2022-12" db="EMBL/GenBank/DDBJ databases">
        <title>Draft genome assemblies for two species of Escallonia (Escalloniales).</title>
        <authorList>
            <person name="Chanderbali A."/>
            <person name="Dervinis C."/>
            <person name="Anghel I."/>
            <person name="Soltis D."/>
            <person name="Soltis P."/>
            <person name="Zapata F."/>
        </authorList>
    </citation>
    <scope>NUCLEOTIDE SEQUENCE</scope>
    <source>
        <strain evidence="2">UCBG92.1500</strain>
        <tissue evidence="2">Leaf</tissue>
    </source>
</reference>
<feature type="domain" description="SAM" evidence="1">
    <location>
        <begin position="9"/>
        <end position="34"/>
    </location>
</feature>
<dbReference type="Gene3D" id="1.10.150.50">
    <property type="entry name" value="Transcription Factor, Ets-1"/>
    <property type="match status" value="1"/>
</dbReference>
<dbReference type="Proteomes" id="UP001187471">
    <property type="component" value="Unassembled WGS sequence"/>
</dbReference>
<accession>A0AA88QCL5</accession>
<dbReference type="InterPro" id="IPR001660">
    <property type="entry name" value="SAM"/>
</dbReference>
<dbReference type="Pfam" id="PF00536">
    <property type="entry name" value="SAM_1"/>
    <property type="match status" value="1"/>
</dbReference>
<dbReference type="AlphaFoldDB" id="A0AA88QCL5"/>
<evidence type="ECO:0000313" key="3">
    <source>
        <dbReference type="Proteomes" id="UP001187471"/>
    </source>
</evidence>
<organism evidence="2 3">
    <name type="scientific">Escallonia rubra</name>
    <dbReference type="NCBI Taxonomy" id="112253"/>
    <lineage>
        <taxon>Eukaryota</taxon>
        <taxon>Viridiplantae</taxon>
        <taxon>Streptophyta</taxon>
        <taxon>Embryophyta</taxon>
        <taxon>Tracheophyta</taxon>
        <taxon>Spermatophyta</taxon>
        <taxon>Magnoliopsida</taxon>
        <taxon>eudicotyledons</taxon>
        <taxon>Gunneridae</taxon>
        <taxon>Pentapetalae</taxon>
        <taxon>asterids</taxon>
        <taxon>campanulids</taxon>
        <taxon>Escalloniales</taxon>
        <taxon>Escalloniaceae</taxon>
        <taxon>Escallonia</taxon>
    </lineage>
</organism>
<keyword evidence="3" id="KW-1185">Reference proteome</keyword>
<protein>
    <recommendedName>
        <fullName evidence="1">SAM domain-containing protein</fullName>
    </recommendedName>
</protein>
<gene>
    <name evidence="2" type="ORF">RJ640_018728</name>
</gene>
<evidence type="ECO:0000259" key="1">
    <source>
        <dbReference type="Pfam" id="PF00536"/>
    </source>
</evidence>
<comment type="caution">
    <text evidence="2">The sequence shown here is derived from an EMBL/GenBank/DDBJ whole genome shotgun (WGS) entry which is preliminary data.</text>
</comment>
<dbReference type="EMBL" id="JAVXUO010003210">
    <property type="protein sequence ID" value="KAK2965562.1"/>
    <property type="molecule type" value="Genomic_DNA"/>
</dbReference>
<sequence>MITNLFDDSEDLLSIGVTALGPRKKIVHALSELRKGGTKSAEIQIDPSEVISDETDKLLANKLITDYFPGFSTDRKKGCDTSGGRNKVRKHCSDSSRKRVLVKNQVTKEKPREIPLWCCIAGTPFRVLAKQSAGPKEFTHGCIQVPKKRLFLVVPYSLPHRS</sequence>